<proteinExistence type="predicted"/>
<organism evidence="2 3">
    <name type="scientific">Reticulomyxa filosa</name>
    <dbReference type="NCBI Taxonomy" id="46433"/>
    <lineage>
        <taxon>Eukaryota</taxon>
        <taxon>Sar</taxon>
        <taxon>Rhizaria</taxon>
        <taxon>Retaria</taxon>
        <taxon>Foraminifera</taxon>
        <taxon>Monothalamids</taxon>
        <taxon>Reticulomyxidae</taxon>
        <taxon>Reticulomyxa</taxon>
    </lineage>
</organism>
<name>X6PEC7_RETFI</name>
<keyword evidence="1" id="KW-0472">Membrane</keyword>
<dbReference type="AlphaFoldDB" id="X6PEC7"/>
<feature type="non-terminal residue" evidence="2">
    <location>
        <position position="1"/>
    </location>
</feature>
<gene>
    <name evidence="2" type="ORF">RFI_00693</name>
</gene>
<evidence type="ECO:0000313" key="2">
    <source>
        <dbReference type="EMBL" id="ETO36369.1"/>
    </source>
</evidence>
<protein>
    <submittedName>
        <fullName evidence="2">Uncharacterized protein</fullName>
    </submittedName>
</protein>
<dbReference type="Proteomes" id="UP000023152">
    <property type="component" value="Unassembled WGS sequence"/>
</dbReference>
<feature type="non-terminal residue" evidence="2">
    <location>
        <position position="95"/>
    </location>
</feature>
<sequence length="95" mass="10941">FNYSFAVSKDFVKLYHLHYYLTKNSHSCVLFCSIMIVEQYAIGLIFNSKKKIPTIKNFVNLNTQEICGKDEETIVNMSDLKEEETKGKDRIGVAP</sequence>
<evidence type="ECO:0000313" key="3">
    <source>
        <dbReference type="Proteomes" id="UP000023152"/>
    </source>
</evidence>
<evidence type="ECO:0000256" key="1">
    <source>
        <dbReference type="SAM" id="Phobius"/>
    </source>
</evidence>
<keyword evidence="1" id="KW-0812">Transmembrane</keyword>
<accession>X6PEC7</accession>
<comment type="caution">
    <text evidence="2">The sequence shown here is derived from an EMBL/GenBank/DDBJ whole genome shotgun (WGS) entry which is preliminary data.</text>
</comment>
<dbReference type="EMBL" id="ASPP01000735">
    <property type="protein sequence ID" value="ETO36369.1"/>
    <property type="molecule type" value="Genomic_DNA"/>
</dbReference>
<keyword evidence="3" id="KW-1185">Reference proteome</keyword>
<reference evidence="2 3" key="1">
    <citation type="journal article" date="2013" name="Curr. Biol.">
        <title>The Genome of the Foraminiferan Reticulomyxa filosa.</title>
        <authorList>
            <person name="Glockner G."/>
            <person name="Hulsmann N."/>
            <person name="Schleicher M."/>
            <person name="Noegel A.A."/>
            <person name="Eichinger L."/>
            <person name="Gallinger C."/>
            <person name="Pawlowski J."/>
            <person name="Sierra R."/>
            <person name="Euteneuer U."/>
            <person name="Pillet L."/>
            <person name="Moustafa A."/>
            <person name="Platzer M."/>
            <person name="Groth M."/>
            <person name="Szafranski K."/>
            <person name="Schliwa M."/>
        </authorList>
    </citation>
    <scope>NUCLEOTIDE SEQUENCE [LARGE SCALE GENOMIC DNA]</scope>
</reference>
<feature type="transmembrane region" description="Helical" evidence="1">
    <location>
        <begin position="24"/>
        <end position="46"/>
    </location>
</feature>
<keyword evidence="1" id="KW-1133">Transmembrane helix</keyword>